<keyword evidence="6" id="KW-1185">Reference proteome</keyword>
<evidence type="ECO:0000256" key="3">
    <source>
        <dbReference type="ARBA" id="ARBA00022801"/>
    </source>
</evidence>
<keyword evidence="3" id="KW-0378">Hydrolase</keyword>
<dbReference type="PANTHER" id="PTHR20842">
    <property type="entry name" value="PROTEASE S51 ALPHA-ASPARTYL DIPEPTIDASE"/>
    <property type="match status" value="1"/>
</dbReference>
<comment type="similarity">
    <text evidence="1">Belongs to the peptidase S51 family.</text>
</comment>
<name>A0A401UEE1_9BACT</name>
<keyword evidence="4" id="KW-0720">Serine protease</keyword>
<dbReference type="InterPro" id="IPR005320">
    <property type="entry name" value="Peptidase_S51"/>
</dbReference>
<dbReference type="GO" id="GO:0008236">
    <property type="term" value="F:serine-type peptidase activity"/>
    <property type="evidence" value="ECO:0007669"/>
    <property type="project" value="UniProtKB-KW"/>
</dbReference>
<dbReference type="PANTHER" id="PTHR20842:SF0">
    <property type="entry name" value="ALPHA-ASPARTYL DIPEPTIDASE"/>
    <property type="match status" value="1"/>
</dbReference>
<dbReference type="GO" id="GO:0006508">
    <property type="term" value="P:proteolysis"/>
    <property type="evidence" value="ECO:0007669"/>
    <property type="project" value="UniProtKB-KW"/>
</dbReference>
<comment type="caution">
    <text evidence="5">The sequence shown here is derived from an EMBL/GenBank/DDBJ whole genome shotgun (WGS) entry which is preliminary data.</text>
</comment>
<dbReference type="SUPFAM" id="SSF52317">
    <property type="entry name" value="Class I glutamine amidotransferase-like"/>
    <property type="match status" value="1"/>
</dbReference>
<proteinExistence type="inferred from homology"/>
<dbReference type="CDD" id="cd03146">
    <property type="entry name" value="GAT1_Peptidase_E"/>
    <property type="match status" value="1"/>
</dbReference>
<protein>
    <submittedName>
        <fullName evidence="5">Dipeptidase PepE</fullName>
    </submittedName>
</protein>
<dbReference type="Proteomes" id="UP000288227">
    <property type="component" value="Unassembled WGS sequence"/>
</dbReference>
<accession>A0A401UEE1</accession>
<keyword evidence="2" id="KW-0645">Protease</keyword>
<dbReference type="Gene3D" id="3.40.50.880">
    <property type="match status" value="1"/>
</dbReference>
<dbReference type="AlphaFoldDB" id="A0A401UEE1"/>
<dbReference type="EMBL" id="BHXQ01000007">
    <property type="protein sequence ID" value="GCC53285.1"/>
    <property type="molecule type" value="Genomic_DNA"/>
</dbReference>
<evidence type="ECO:0000256" key="1">
    <source>
        <dbReference type="ARBA" id="ARBA00006534"/>
    </source>
</evidence>
<evidence type="ECO:0000256" key="4">
    <source>
        <dbReference type="ARBA" id="ARBA00022825"/>
    </source>
</evidence>
<sequence length="213" mass="23742">MQFLAGIEGKGLFIPFAAVTFSFDEYERIVKQAFSEMGFELSSFHQLKDKQRAIEEASFIAVGGGNSFALLSRMYEFNLLELVRKKVEDGTPYLGWSAGANLSCPTIKTTNDMPIVQPVSLDALNLVPFQINPHYHELKFEGQGGETRKDRLNEFLVLNPDKCVIGLPEGMLLERQDDKLTLKGNGEAKIYQANKVMQTIKAEADVSFLLAKG</sequence>
<evidence type="ECO:0000313" key="5">
    <source>
        <dbReference type="EMBL" id="GCC53285.1"/>
    </source>
</evidence>
<reference evidence="5 6" key="1">
    <citation type="submission" date="2018-11" db="EMBL/GenBank/DDBJ databases">
        <title>Chryseotalea sanarue gen. nov., sp., nov., a member of the family Cytophagaceae, isolated from a brackish lake in Hamamatsu Japan.</title>
        <authorList>
            <person name="Maejima Y."/>
            <person name="Iino T."/>
            <person name="Muraguchi Y."/>
            <person name="Fukuda K."/>
            <person name="Ohkuma M."/>
            <person name="Moriuchi R."/>
            <person name="Dohra H."/>
            <person name="Kimbara K."/>
            <person name="Shintani M."/>
        </authorList>
    </citation>
    <scope>NUCLEOTIDE SEQUENCE [LARGE SCALE GENOMIC DNA]</scope>
    <source>
        <strain evidence="5 6">Ys</strain>
    </source>
</reference>
<gene>
    <name evidence="5" type="ORF">SanaruYs_35280</name>
</gene>
<evidence type="ECO:0000256" key="2">
    <source>
        <dbReference type="ARBA" id="ARBA00022670"/>
    </source>
</evidence>
<dbReference type="Pfam" id="PF03575">
    <property type="entry name" value="Peptidase_S51"/>
    <property type="match status" value="1"/>
</dbReference>
<organism evidence="5 6">
    <name type="scientific">Chryseotalea sanaruensis</name>
    <dbReference type="NCBI Taxonomy" id="2482724"/>
    <lineage>
        <taxon>Bacteria</taxon>
        <taxon>Pseudomonadati</taxon>
        <taxon>Bacteroidota</taxon>
        <taxon>Cytophagia</taxon>
        <taxon>Cytophagales</taxon>
        <taxon>Chryseotaleaceae</taxon>
        <taxon>Chryseotalea</taxon>
    </lineage>
</organism>
<dbReference type="NCBIfam" id="NF003642">
    <property type="entry name" value="PRK05282.1"/>
    <property type="match status" value="1"/>
</dbReference>
<evidence type="ECO:0000313" key="6">
    <source>
        <dbReference type="Proteomes" id="UP000288227"/>
    </source>
</evidence>
<dbReference type="InterPro" id="IPR029062">
    <property type="entry name" value="Class_I_gatase-like"/>
</dbReference>